<dbReference type="AlphaFoldDB" id="A0A0S7C508"/>
<proteinExistence type="inferred from homology"/>
<dbReference type="GO" id="GO:0032259">
    <property type="term" value="P:methylation"/>
    <property type="evidence" value="ECO:0007669"/>
    <property type="project" value="UniProtKB-KW"/>
</dbReference>
<dbReference type="GO" id="GO:0003723">
    <property type="term" value="F:RNA binding"/>
    <property type="evidence" value="ECO:0007669"/>
    <property type="project" value="InterPro"/>
</dbReference>
<dbReference type="GO" id="GO:0005737">
    <property type="term" value="C:cytoplasm"/>
    <property type="evidence" value="ECO:0007669"/>
    <property type="project" value="UniProtKB-ARBA"/>
</dbReference>
<dbReference type="InterPro" id="IPR029028">
    <property type="entry name" value="Alpha/beta_knot_MTases"/>
</dbReference>
<feature type="domain" description="RNA 2-O ribose methyltransferase substrate binding" evidence="4">
    <location>
        <begin position="26"/>
        <end position="97"/>
    </location>
</feature>
<dbReference type="Gene3D" id="3.30.1330.30">
    <property type="match status" value="1"/>
</dbReference>
<dbReference type="PANTHER" id="PTHR43191:SF2">
    <property type="entry name" value="RRNA METHYLTRANSFERASE 3, MITOCHONDRIAL"/>
    <property type="match status" value="1"/>
</dbReference>
<dbReference type="Gene3D" id="3.40.1280.10">
    <property type="match status" value="1"/>
</dbReference>
<dbReference type="Pfam" id="PF22435">
    <property type="entry name" value="MRM3-like_sub_bind"/>
    <property type="match status" value="1"/>
</dbReference>
<keyword evidence="6" id="KW-1185">Reference proteome</keyword>
<dbReference type="PATRIC" id="fig|1678841.3.peg.3515"/>
<dbReference type="STRING" id="1678841.TBC1_12762"/>
<reference evidence="5" key="1">
    <citation type="journal article" date="2015" name="Genome Announc.">
        <title>Draft Genome Sequence of Bacteroidales Strain TBC1, a Novel Isolate from a Methanogenic Wastewater Treatment System.</title>
        <authorList>
            <person name="Tourlousse D.M."/>
            <person name="Matsuura N."/>
            <person name="Sun L."/>
            <person name="Toyonaga M."/>
            <person name="Kuroda K."/>
            <person name="Ohashi A."/>
            <person name="Cruz R."/>
            <person name="Yamaguchi T."/>
            <person name="Sekiguchi Y."/>
        </authorList>
    </citation>
    <scope>NUCLEOTIDE SEQUENCE [LARGE SCALE GENOMIC DNA]</scope>
    <source>
        <strain evidence="5">TBC1</strain>
    </source>
</reference>
<protein>
    <submittedName>
        <fullName evidence="5">tRNA G18 (Ribose-2'-O)-methylase SpoU</fullName>
    </submittedName>
</protein>
<dbReference type="GO" id="GO:0008173">
    <property type="term" value="F:RNA methyltransferase activity"/>
    <property type="evidence" value="ECO:0007669"/>
    <property type="project" value="InterPro"/>
</dbReference>
<evidence type="ECO:0000256" key="2">
    <source>
        <dbReference type="ARBA" id="ARBA00022603"/>
    </source>
</evidence>
<comment type="similarity">
    <text evidence="1">Belongs to the class IV-like SAM-binding methyltransferase superfamily. RNA methyltransferase TrmH family.</text>
</comment>
<dbReference type="InterPro" id="IPR029026">
    <property type="entry name" value="tRNA_m1G_MTases_N"/>
</dbReference>
<evidence type="ECO:0000313" key="6">
    <source>
        <dbReference type="Proteomes" id="UP000053091"/>
    </source>
</evidence>
<dbReference type="InterPro" id="IPR051259">
    <property type="entry name" value="rRNA_Methyltransferase"/>
</dbReference>
<dbReference type="InterPro" id="IPR013123">
    <property type="entry name" value="SpoU_subst-bd"/>
</dbReference>
<gene>
    <name evidence="5" type="ORF">TBC1_12762</name>
</gene>
<organism evidence="5">
    <name type="scientific">Lentimicrobium saccharophilum</name>
    <dbReference type="NCBI Taxonomy" id="1678841"/>
    <lineage>
        <taxon>Bacteria</taxon>
        <taxon>Pseudomonadati</taxon>
        <taxon>Bacteroidota</taxon>
        <taxon>Bacteroidia</taxon>
        <taxon>Bacteroidales</taxon>
        <taxon>Lentimicrobiaceae</taxon>
        <taxon>Lentimicrobium</taxon>
    </lineage>
</organism>
<dbReference type="Proteomes" id="UP000053091">
    <property type="component" value="Unassembled WGS sequence"/>
</dbReference>
<dbReference type="InterPro" id="IPR001537">
    <property type="entry name" value="SpoU_MeTrfase"/>
</dbReference>
<evidence type="ECO:0000313" key="5">
    <source>
        <dbReference type="EMBL" id="GAP44948.1"/>
    </source>
</evidence>
<name>A0A0S7C508_9BACT</name>
<keyword evidence="3" id="KW-0808">Transferase</keyword>
<dbReference type="InterPro" id="IPR029064">
    <property type="entry name" value="Ribosomal_eL30-like_sf"/>
</dbReference>
<dbReference type="PANTHER" id="PTHR43191">
    <property type="entry name" value="RRNA METHYLTRANSFERASE 3"/>
    <property type="match status" value="1"/>
</dbReference>
<dbReference type="EMBL" id="DF968183">
    <property type="protein sequence ID" value="GAP44948.1"/>
    <property type="molecule type" value="Genomic_DNA"/>
</dbReference>
<dbReference type="CDD" id="cd18109">
    <property type="entry name" value="SpoU-like_RNA-MTase"/>
    <property type="match status" value="1"/>
</dbReference>
<dbReference type="RefSeq" id="WP_062044920.1">
    <property type="nucleotide sequence ID" value="NZ_DF968183.1"/>
</dbReference>
<dbReference type="SMART" id="SM00967">
    <property type="entry name" value="SpoU_sub_bind"/>
    <property type="match status" value="1"/>
</dbReference>
<dbReference type="Pfam" id="PF00588">
    <property type="entry name" value="SpoU_methylase"/>
    <property type="match status" value="1"/>
</dbReference>
<dbReference type="SUPFAM" id="SSF75217">
    <property type="entry name" value="alpha/beta knot"/>
    <property type="match status" value="1"/>
</dbReference>
<dbReference type="SUPFAM" id="SSF55315">
    <property type="entry name" value="L30e-like"/>
    <property type="match status" value="1"/>
</dbReference>
<dbReference type="InterPro" id="IPR053888">
    <property type="entry name" value="MRM3-like_sub_bind"/>
</dbReference>
<evidence type="ECO:0000256" key="3">
    <source>
        <dbReference type="ARBA" id="ARBA00022679"/>
    </source>
</evidence>
<accession>A0A0S7C508</accession>
<sequence length="257" mass="27998">MLSKNQLKLINSLRLSKNRQEEGLFVAEGVKLVDELLSSDFAVEKIFATAGWISGSHIPKHRYLVDIVEISQQELEKISALNTPNQVLAIARIPETPAAGDLSGDWVLALDQIRDPGNLGTIIRTADWFGIDRIVAASGSVDIWNPKVVQASMGSVFRMPFHYVDLQKFLNTHASQVPVYGTLLEGEDVTTVRFKTGGIVVIGNESHGISEEIIPLITGRITIPGALKGPKGRAESLNASIAAALICYEIRRQHPLG</sequence>
<evidence type="ECO:0000259" key="4">
    <source>
        <dbReference type="SMART" id="SM00967"/>
    </source>
</evidence>
<keyword evidence="2 5" id="KW-0489">Methyltransferase</keyword>
<dbReference type="OrthoDB" id="9785673at2"/>
<dbReference type="GO" id="GO:0006396">
    <property type="term" value="P:RNA processing"/>
    <property type="evidence" value="ECO:0007669"/>
    <property type="project" value="InterPro"/>
</dbReference>
<evidence type="ECO:0000256" key="1">
    <source>
        <dbReference type="ARBA" id="ARBA00007228"/>
    </source>
</evidence>